<dbReference type="Gene3D" id="1.10.510.10">
    <property type="entry name" value="Transferase(Phosphotransferase) domain 1"/>
    <property type="match status" value="1"/>
</dbReference>
<keyword evidence="2" id="KW-0547">Nucleotide-binding</keyword>
<dbReference type="InterPro" id="IPR011009">
    <property type="entry name" value="Kinase-like_dom_sf"/>
</dbReference>
<comment type="caution">
    <text evidence="7">The sequence shown here is derived from an EMBL/GenBank/DDBJ whole genome shotgun (WGS) entry which is preliminary data.</text>
</comment>
<evidence type="ECO:0000256" key="3">
    <source>
        <dbReference type="ARBA" id="ARBA00022777"/>
    </source>
</evidence>
<evidence type="ECO:0000313" key="7">
    <source>
        <dbReference type="EMBL" id="MDP9848614.1"/>
    </source>
</evidence>
<dbReference type="SUPFAM" id="SSF56112">
    <property type="entry name" value="Protein kinase-like (PK-like)"/>
    <property type="match status" value="1"/>
</dbReference>
<keyword evidence="8" id="KW-1185">Reference proteome</keyword>
<dbReference type="Pfam" id="PF00069">
    <property type="entry name" value="Pkinase"/>
    <property type="match status" value="1"/>
</dbReference>
<reference evidence="7 8" key="1">
    <citation type="submission" date="2023-07" db="EMBL/GenBank/DDBJ databases">
        <title>Sequencing the genomes of 1000 actinobacteria strains.</title>
        <authorList>
            <person name="Klenk H.-P."/>
        </authorList>
    </citation>
    <scope>NUCLEOTIDE SEQUENCE [LARGE SCALE GENOMIC DNA]</scope>
    <source>
        <strain evidence="7 8">DSM 46740</strain>
    </source>
</reference>
<evidence type="ECO:0000313" key="8">
    <source>
        <dbReference type="Proteomes" id="UP001225356"/>
    </source>
</evidence>
<feature type="region of interest" description="Disordered" evidence="5">
    <location>
        <begin position="391"/>
        <end position="416"/>
    </location>
</feature>
<keyword evidence="3 7" id="KW-0418">Kinase</keyword>
<organism evidence="7 8">
    <name type="scientific">Streptosporangium lutulentum</name>
    <dbReference type="NCBI Taxonomy" id="1461250"/>
    <lineage>
        <taxon>Bacteria</taxon>
        <taxon>Bacillati</taxon>
        <taxon>Actinomycetota</taxon>
        <taxon>Actinomycetes</taxon>
        <taxon>Streptosporangiales</taxon>
        <taxon>Streptosporangiaceae</taxon>
        <taxon>Streptosporangium</taxon>
    </lineage>
</organism>
<dbReference type="InterPro" id="IPR000719">
    <property type="entry name" value="Prot_kinase_dom"/>
</dbReference>
<dbReference type="Gene3D" id="3.30.200.20">
    <property type="entry name" value="Phosphorylase Kinase, domain 1"/>
    <property type="match status" value="1"/>
</dbReference>
<gene>
    <name evidence="7" type="ORF">J2853_007825</name>
</gene>
<dbReference type="InterPro" id="IPR008271">
    <property type="entry name" value="Ser/Thr_kinase_AS"/>
</dbReference>
<accession>A0ABT9QRF6</accession>
<evidence type="ECO:0000256" key="5">
    <source>
        <dbReference type="SAM" id="MobiDB-lite"/>
    </source>
</evidence>
<keyword evidence="4" id="KW-0067">ATP-binding</keyword>
<dbReference type="RefSeq" id="WP_307566038.1">
    <property type="nucleotide sequence ID" value="NZ_JAUSQU010000001.1"/>
</dbReference>
<evidence type="ECO:0000256" key="1">
    <source>
        <dbReference type="ARBA" id="ARBA00022679"/>
    </source>
</evidence>
<dbReference type="GO" id="GO:0004674">
    <property type="term" value="F:protein serine/threonine kinase activity"/>
    <property type="evidence" value="ECO:0007669"/>
    <property type="project" value="UniProtKB-KW"/>
</dbReference>
<proteinExistence type="predicted"/>
<sequence length="670" mass="70990">MIGVTPPAPGDPARIGPYRILGMLGRGGQGTVYLAESPPGKRVALKVLDQGRAGDQTLAGFNREIELARRVKAFCTAQVLEHGEIDGRPYIVSEYVDGPSLAKAIDERGPLHGAELRRLAIGTLTALAAIHQAGVVHRDFKPANVLLAREGPRVIDFGISRALDAVATVSDDLAGTPPYMAPEQFDRQEAGPAADLFAWASTVVCAATGQPPFGNGALPVVIHRIMNTEPRLGELDDELRELVGECLSKDPRARPTATAALLRLLGHPVAPQRLLDEGREQAVTPPPARRNPGRLTIAGLTALALALASGLAIYVTRGAERDAVPAGRVATTGVPTTAGGSSTTGVPTTAGGPSTTGDPSTGSGPELAALGPMAATSTTDLRIPGTRITLRENPSDPEWVTSYEDRRDESDGSPTYLRRSGSAEFRFVGGIMTVVTAPGGERAVVNPNNKFLVGEFDLIRVVDPAGGAEVQIRTVDAPLNTFDPHWDRNGTRILLTVYEGLREEQRSKGFVIVDVASRTARVSPVPDEGPPSPYAWGPDPDSVMHAGLDGSVRFHRLDGSVLRTVPGVGEMTANDARSTPLGTVFTTFCPDRTRDVCLWDASTAARKATVPIREGMRFGGLVGDRHLLATVTEGKTMKVVLLDLRGEVVRVLADGPAAEFEKVVLRYSPK</sequence>
<dbReference type="EMBL" id="JAUSQU010000001">
    <property type="protein sequence ID" value="MDP9848614.1"/>
    <property type="molecule type" value="Genomic_DNA"/>
</dbReference>
<dbReference type="CDD" id="cd14014">
    <property type="entry name" value="STKc_PknB_like"/>
    <property type="match status" value="1"/>
</dbReference>
<dbReference type="SUPFAM" id="SSF63829">
    <property type="entry name" value="Calcium-dependent phosphotriesterase"/>
    <property type="match status" value="1"/>
</dbReference>
<name>A0ABT9QRF6_9ACTN</name>
<dbReference type="PROSITE" id="PS50011">
    <property type="entry name" value="PROTEIN_KINASE_DOM"/>
    <property type="match status" value="1"/>
</dbReference>
<evidence type="ECO:0000259" key="6">
    <source>
        <dbReference type="PROSITE" id="PS50011"/>
    </source>
</evidence>
<feature type="compositionally biased region" description="Low complexity" evidence="5">
    <location>
        <begin position="329"/>
        <end position="365"/>
    </location>
</feature>
<feature type="region of interest" description="Disordered" evidence="5">
    <location>
        <begin position="326"/>
        <end position="365"/>
    </location>
</feature>
<dbReference type="PANTHER" id="PTHR43289">
    <property type="entry name" value="MITOGEN-ACTIVATED PROTEIN KINASE KINASE KINASE 20-RELATED"/>
    <property type="match status" value="1"/>
</dbReference>
<dbReference type="PANTHER" id="PTHR43289:SF34">
    <property type="entry name" value="SERINE_THREONINE-PROTEIN KINASE YBDM-RELATED"/>
    <property type="match status" value="1"/>
</dbReference>
<keyword evidence="1" id="KW-0808">Transferase</keyword>
<protein>
    <submittedName>
        <fullName evidence="7">Serine/threonine protein kinase</fullName>
    </submittedName>
</protein>
<feature type="domain" description="Protein kinase" evidence="6">
    <location>
        <begin position="18"/>
        <end position="270"/>
    </location>
</feature>
<evidence type="ECO:0000256" key="4">
    <source>
        <dbReference type="ARBA" id="ARBA00022840"/>
    </source>
</evidence>
<keyword evidence="7" id="KW-0723">Serine/threonine-protein kinase</keyword>
<dbReference type="Proteomes" id="UP001225356">
    <property type="component" value="Unassembled WGS sequence"/>
</dbReference>
<dbReference type="PROSITE" id="PS00108">
    <property type="entry name" value="PROTEIN_KINASE_ST"/>
    <property type="match status" value="1"/>
</dbReference>
<evidence type="ECO:0000256" key="2">
    <source>
        <dbReference type="ARBA" id="ARBA00022741"/>
    </source>
</evidence>